<dbReference type="EMBL" id="JAGSOG010000396">
    <property type="protein sequence ID" value="MBR7839211.1"/>
    <property type="molecule type" value="Genomic_DNA"/>
</dbReference>
<dbReference type="SUPFAM" id="SSF51197">
    <property type="entry name" value="Clavaminate synthase-like"/>
    <property type="match status" value="1"/>
</dbReference>
<dbReference type="Proteomes" id="UP000675781">
    <property type="component" value="Unassembled WGS sequence"/>
</dbReference>
<dbReference type="RefSeq" id="WP_212533651.1">
    <property type="nucleotide sequence ID" value="NZ_JAGSOG010000396.1"/>
</dbReference>
<dbReference type="Gene3D" id="2.60.120.620">
    <property type="entry name" value="q2cbj1_9rhob like domain"/>
    <property type="match status" value="1"/>
</dbReference>
<sequence>MYWGNDAWPVNNRGRRRALRRARACHPAPSFPAAQVGARLDRLGYALLDPGYPAGLVDAIRAGYDKVIDEAADTADMGPIIPEAVRYVIDPVSKVPLLRQLITPQLTEILNAFYGGCWRIEHVRMWRIGHLTEEQRRVHHYGNLWHCDQHPTTCLKLFVQITEDVTEQTGAFRLLDIPDTRRIMRSGYLGTGRSTGFAARMLQDARKAVCFTAPAGHVALCNTTRCLHRAGIPPEGTTRGMVQFTFRESTQLHGIDPFAGIGPDPGVGRGKHA</sequence>
<name>A0A941EY55_9ACTN</name>
<evidence type="ECO:0000313" key="1">
    <source>
        <dbReference type="EMBL" id="MBR7839211.1"/>
    </source>
</evidence>
<accession>A0A941EY55</accession>
<gene>
    <name evidence="1" type="ORF">KDL01_38470</name>
</gene>
<organism evidence="1 2">
    <name type="scientific">Actinospica durhamensis</name>
    <dbReference type="NCBI Taxonomy" id="1508375"/>
    <lineage>
        <taxon>Bacteria</taxon>
        <taxon>Bacillati</taxon>
        <taxon>Actinomycetota</taxon>
        <taxon>Actinomycetes</taxon>
        <taxon>Catenulisporales</taxon>
        <taxon>Actinospicaceae</taxon>
        <taxon>Actinospica</taxon>
    </lineage>
</organism>
<dbReference type="AlphaFoldDB" id="A0A941EY55"/>
<comment type="caution">
    <text evidence="1">The sequence shown here is derived from an EMBL/GenBank/DDBJ whole genome shotgun (WGS) entry which is preliminary data.</text>
</comment>
<reference evidence="1" key="1">
    <citation type="submission" date="2021-04" db="EMBL/GenBank/DDBJ databases">
        <title>Genome based classification of Actinospica acidithermotolerans sp. nov., an actinobacterium isolated from an Indonesian hot spring.</title>
        <authorList>
            <person name="Kusuma A.B."/>
            <person name="Putra K.E."/>
            <person name="Nafisah S."/>
            <person name="Loh J."/>
            <person name="Nouioui I."/>
            <person name="Goodfellow M."/>
        </authorList>
    </citation>
    <scope>NUCLEOTIDE SEQUENCE</scope>
    <source>
        <strain evidence="1">CSCA 57</strain>
    </source>
</reference>
<evidence type="ECO:0000313" key="2">
    <source>
        <dbReference type="Proteomes" id="UP000675781"/>
    </source>
</evidence>
<protein>
    <submittedName>
        <fullName evidence="1">Uncharacterized protein</fullName>
    </submittedName>
</protein>
<proteinExistence type="predicted"/>
<keyword evidence="2" id="KW-1185">Reference proteome</keyword>